<dbReference type="Proteomes" id="UP000322530">
    <property type="component" value="Unassembled WGS sequence"/>
</dbReference>
<sequence length="352" mass="39636">MGTMIEAHDLSKVFRTAKRRPGLLGNIRSIVDPEVRHLSAVQDLSLHIERGEMIGLVGPNGAGKSTTVKMLTGILVPSSGSVQVAGLIPVKQRRELAARIGVVFGQRTQLWWDLPLIDSLQLLRHLYRIPEQRHRENLQTLRTMLDLDEFIDTPMRQLSLGQRMRGDLAAALLHEPELLYLDEPTIGLDVVAKTRIREFLLTLNAKQGTTVLITTHDMDDIETLCPRMVIIDHGRKLYDGMVESIRERFGGERTLVAVLDAAEIAIIAALHKDPHGQPQLPDIPTGVHVTQWDSPRLSLSFGRDSIPAHELVAWLGARYRLRDVTFLEPEIEDIIRRIYEEGLLLQDAELML</sequence>
<dbReference type="EMBL" id="BIXY01000207">
    <property type="protein sequence ID" value="GCF12010.1"/>
    <property type="molecule type" value="Genomic_DNA"/>
</dbReference>
<comment type="caution">
    <text evidence="5">The sequence shown here is derived from an EMBL/GenBank/DDBJ whole genome shotgun (WGS) entry which is preliminary data.</text>
</comment>
<keyword evidence="2" id="KW-0547">Nucleotide-binding</keyword>
<gene>
    <name evidence="5" type="ORF">KDI_55740</name>
</gene>
<dbReference type="InterPro" id="IPR050763">
    <property type="entry name" value="ABC_transporter_ATP-binding"/>
</dbReference>
<proteinExistence type="predicted"/>
<evidence type="ECO:0000256" key="2">
    <source>
        <dbReference type="ARBA" id="ARBA00022741"/>
    </source>
</evidence>
<dbReference type="InterPro" id="IPR003439">
    <property type="entry name" value="ABC_transporter-like_ATP-bd"/>
</dbReference>
<dbReference type="InterPro" id="IPR027417">
    <property type="entry name" value="P-loop_NTPase"/>
</dbReference>
<name>A0A5A5TK61_9CHLR</name>
<dbReference type="Gene3D" id="3.40.50.300">
    <property type="entry name" value="P-loop containing nucleotide triphosphate hydrolases"/>
    <property type="match status" value="1"/>
</dbReference>
<evidence type="ECO:0000313" key="6">
    <source>
        <dbReference type="Proteomes" id="UP000322530"/>
    </source>
</evidence>
<keyword evidence="1" id="KW-0813">Transport</keyword>
<dbReference type="SUPFAM" id="SSF52540">
    <property type="entry name" value="P-loop containing nucleoside triphosphate hydrolases"/>
    <property type="match status" value="1"/>
</dbReference>
<reference evidence="5 6" key="1">
    <citation type="submission" date="2019-01" db="EMBL/GenBank/DDBJ databases">
        <title>Draft genome sequence of Dictyobacter sp. Uno17.</title>
        <authorList>
            <person name="Wang C.M."/>
            <person name="Zheng Y."/>
            <person name="Sakai Y."/>
            <person name="Abe K."/>
            <person name="Yokota A."/>
            <person name="Yabe S."/>
        </authorList>
    </citation>
    <scope>NUCLEOTIDE SEQUENCE [LARGE SCALE GENOMIC DNA]</scope>
    <source>
        <strain evidence="5 6">Uno17</strain>
    </source>
</reference>
<dbReference type="PANTHER" id="PTHR42711">
    <property type="entry name" value="ABC TRANSPORTER ATP-BINDING PROTEIN"/>
    <property type="match status" value="1"/>
</dbReference>
<protein>
    <submittedName>
        <fullName evidence="5">ABC transporter ATP-binding protein</fullName>
    </submittedName>
</protein>
<dbReference type="Pfam" id="PF00005">
    <property type="entry name" value="ABC_tran"/>
    <property type="match status" value="1"/>
</dbReference>
<dbReference type="InterPro" id="IPR003593">
    <property type="entry name" value="AAA+_ATPase"/>
</dbReference>
<keyword evidence="3 5" id="KW-0067">ATP-binding</keyword>
<dbReference type="GO" id="GO:0005524">
    <property type="term" value="F:ATP binding"/>
    <property type="evidence" value="ECO:0007669"/>
    <property type="project" value="UniProtKB-KW"/>
</dbReference>
<dbReference type="PANTHER" id="PTHR42711:SF1">
    <property type="entry name" value="ABC-TRANSPORT PROTEIN, ATP-BINDING COMPONENT"/>
    <property type="match status" value="1"/>
</dbReference>
<dbReference type="AlphaFoldDB" id="A0A5A5TK61"/>
<organism evidence="5 6">
    <name type="scientific">Dictyobacter arantiisoli</name>
    <dbReference type="NCBI Taxonomy" id="2014874"/>
    <lineage>
        <taxon>Bacteria</taxon>
        <taxon>Bacillati</taxon>
        <taxon>Chloroflexota</taxon>
        <taxon>Ktedonobacteria</taxon>
        <taxon>Ktedonobacterales</taxon>
        <taxon>Dictyobacteraceae</taxon>
        <taxon>Dictyobacter</taxon>
    </lineage>
</organism>
<dbReference type="PROSITE" id="PS50893">
    <property type="entry name" value="ABC_TRANSPORTER_2"/>
    <property type="match status" value="1"/>
</dbReference>
<accession>A0A5A5TK61</accession>
<evidence type="ECO:0000259" key="4">
    <source>
        <dbReference type="PROSITE" id="PS50893"/>
    </source>
</evidence>
<dbReference type="GO" id="GO:0016887">
    <property type="term" value="F:ATP hydrolysis activity"/>
    <property type="evidence" value="ECO:0007669"/>
    <property type="project" value="InterPro"/>
</dbReference>
<feature type="domain" description="ABC transporter" evidence="4">
    <location>
        <begin position="5"/>
        <end position="258"/>
    </location>
</feature>
<evidence type="ECO:0000256" key="1">
    <source>
        <dbReference type="ARBA" id="ARBA00022448"/>
    </source>
</evidence>
<dbReference type="OrthoDB" id="9804819at2"/>
<evidence type="ECO:0000313" key="5">
    <source>
        <dbReference type="EMBL" id="GCF12010.1"/>
    </source>
</evidence>
<evidence type="ECO:0000256" key="3">
    <source>
        <dbReference type="ARBA" id="ARBA00022840"/>
    </source>
</evidence>
<keyword evidence="6" id="KW-1185">Reference proteome</keyword>
<dbReference type="SMART" id="SM00382">
    <property type="entry name" value="AAA"/>
    <property type="match status" value="1"/>
</dbReference>
<dbReference type="RefSeq" id="WP_149404801.1">
    <property type="nucleotide sequence ID" value="NZ_BIXY01000207.1"/>
</dbReference>